<sequence>MVAPKESWEVCAQGTQISPDFAPLSTQSSPKHLRMVECKGQCLYRRFLN</sequence>
<name>B0DHM8_LACBS</name>
<gene>
    <name evidence="1" type="ORF">LACBIDRAFT_302434</name>
</gene>
<dbReference type="EMBL" id="DS547111">
    <property type="protein sequence ID" value="EDR05860.1"/>
    <property type="molecule type" value="Genomic_DNA"/>
</dbReference>
<dbReference type="Proteomes" id="UP000001194">
    <property type="component" value="Unassembled WGS sequence"/>
</dbReference>
<dbReference type="InParanoid" id="B0DHM8"/>
<organism evidence="2">
    <name type="scientific">Laccaria bicolor (strain S238N-H82 / ATCC MYA-4686)</name>
    <name type="common">Bicoloured deceiver</name>
    <name type="synonym">Laccaria laccata var. bicolor</name>
    <dbReference type="NCBI Taxonomy" id="486041"/>
    <lineage>
        <taxon>Eukaryota</taxon>
        <taxon>Fungi</taxon>
        <taxon>Dikarya</taxon>
        <taxon>Basidiomycota</taxon>
        <taxon>Agaricomycotina</taxon>
        <taxon>Agaricomycetes</taxon>
        <taxon>Agaricomycetidae</taxon>
        <taxon>Agaricales</taxon>
        <taxon>Agaricineae</taxon>
        <taxon>Hydnangiaceae</taxon>
        <taxon>Laccaria</taxon>
    </lineage>
</organism>
<protein>
    <submittedName>
        <fullName evidence="1">Predicted protein</fullName>
    </submittedName>
</protein>
<dbReference type="KEGG" id="lbc:LACBIDRAFT_302434"/>
<evidence type="ECO:0000313" key="1">
    <source>
        <dbReference type="EMBL" id="EDR05860.1"/>
    </source>
</evidence>
<accession>B0DHM8</accession>
<evidence type="ECO:0000313" key="2">
    <source>
        <dbReference type="Proteomes" id="UP000001194"/>
    </source>
</evidence>
<keyword evidence="2" id="KW-1185">Reference proteome</keyword>
<reference evidence="1 2" key="1">
    <citation type="journal article" date="2008" name="Nature">
        <title>The genome of Laccaria bicolor provides insights into mycorrhizal symbiosis.</title>
        <authorList>
            <person name="Martin F."/>
            <person name="Aerts A."/>
            <person name="Ahren D."/>
            <person name="Brun A."/>
            <person name="Danchin E.G.J."/>
            <person name="Duchaussoy F."/>
            <person name="Gibon J."/>
            <person name="Kohler A."/>
            <person name="Lindquist E."/>
            <person name="Pereda V."/>
            <person name="Salamov A."/>
            <person name="Shapiro H.J."/>
            <person name="Wuyts J."/>
            <person name="Blaudez D."/>
            <person name="Buee M."/>
            <person name="Brokstein P."/>
            <person name="Canbaeck B."/>
            <person name="Cohen D."/>
            <person name="Courty P.E."/>
            <person name="Coutinho P.M."/>
            <person name="Delaruelle C."/>
            <person name="Detter J.C."/>
            <person name="Deveau A."/>
            <person name="DiFazio S."/>
            <person name="Duplessis S."/>
            <person name="Fraissinet-Tachet L."/>
            <person name="Lucic E."/>
            <person name="Frey-Klett P."/>
            <person name="Fourrey C."/>
            <person name="Feussner I."/>
            <person name="Gay G."/>
            <person name="Grimwood J."/>
            <person name="Hoegger P.J."/>
            <person name="Jain P."/>
            <person name="Kilaru S."/>
            <person name="Labbe J."/>
            <person name="Lin Y.C."/>
            <person name="Legue V."/>
            <person name="Le Tacon F."/>
            <person name="Marmeisse R."/>
            <person name="Melayah D."/>
            <person name="Montanini B."/>
            <person name="Muratet M."/>
            <person name="Nehls U."/>
            <person name="Niculita-Hirzel H."/>
            <person name="Oudot-Le Secq M.P."/>
            <person name="Peter M."/>
            <person name="Quesneville H."/>
            <person name="Rajashekar B."/>
            <person name="Reich M."/>
            <person name="Rouhier N."/>
            <person name="Schmutz J."/>
            <person name="Yin T."/>
            <person name="Chalot M."/>
            <person name="Henrissat B."/>
            <person name="Kuees U."/>
            <person name="Lucas S."/>
            <person name="Van de Peer Y."/>
            <person name="Podila G.K."/>
            <person name="Polle A."/>
            <person name="Pukkila P.J."/>
            <person name="Richardson P.M."/>
            <person name="Rouze P."/>
            <person name="Sanders I.R."/>
            <person name="Stajich J.E."/>
            <person name="Tunlid A."/>
            <person name="Tuskan G."/>
            <person name="Grigoriev I.V."/>
        </authorList>
    </citation>
    <scope>NUCLEOTIDE SEQUENCE [LARGE SCALE GENOMIC DNA]</scope>
    <source>
        <strain evidence="2">S238N-H82 / ATCC MYA-4686</strain>
    </source>
</reference>
<dbReference type="HOGENOM" id="CLU_3143327_0_0_1"/>
<proteinExistence type="predicted"/>
<dbReference type="GeneID" id="6079105"/>
<dbReference type="RefSeq" id="XP_001883536.1">
    <property type="nucleotide sequence ID" value="XM_001883501.1"/>
</dbReference>
<dbReference type="AlphaFoldDB" id="B0DHM8"/>